<dbReference type="EMBL" id="CADCUW010000208">
    <property type="protein sequence ID" value="CAA9408024.1"/>
    <property type="molecule type" value="Genomic_DNA"/>
</dbReference>
<dbReference type="InterPro" id="IPR011576">
    <property type="entry name" value="Pyridox_Oxase_N"/>
</dbReference>
<accession>A0A6J4P6Y5</accession>
<feature type="domain" description="Pyridoxamine 5'-phosphate oxidase N-terminal" evidence="2">
    <location>
        <begin position="8"/>
        <end position="103"/>
    </location>
</feature>
<sequence>MAPNPFDALAGHRYVRLSTVRKNGEAVPTPVWFARVGENLYVVTGGNTGKAKRIRNNPGVALAPSDFRGRPKGHDLRAVARLTEERKGGAADRALRSKYGWQYRAFELVERLLGSADQLVFLELSPPEERGD</sequence>
<dbReference type="Pfam" id="PF01243">
    <property type="entry name" value="PNPOx_N"/>
    <property type="match status" value="1"/>
</dbReference>
<dbReference type="GO" id="GO:0070967">
    <property type="term" value="F:coenzyme F420 binding"/>
    <property type="evidence" value="ECO:0007669"/>
    <property type="project" value="TreeGrafter"/>
</dbReference>
<keyword evidence="1" id="KW-0560">Oxidoreductase</keyword>
<gene>
    <name evidence="3" type="ORF">AVDCRST_MAG01-01-1440</name>
</gene>
<evidence type="ECO:0000259" key="2">
    <source>
        <dbReference type="Pfam" id="PF01243"/>
    </source>
</evidence>
<dbReference type="InterPro" id="IPR012349">
    <property type="entry name" value="Split_barrel_FMN-bd"/>
</dbReference>
<dbReference type="Gene3D" id="2.30.110.10">
    <property type="entry name" value="Electron Transport, Fmn-binding Protein, Chain A"/>
    <property type="match status" value="1"/>
</dbReference>
<name>A0A6J4P6Y5_9ACTN</name>
<evidence type="ECO:0000256" key="1">
    <source>
        <dbReference type="ARBA" id="ARBA00023002"/>
    </source>
</evidence>
<protein>
    <recommendedName>
        <fullName evidence="2">Pyridoxamine 5'-phosphate oxidase N-terminal domain-containing protein</fullName>
    </recommendedName>
</protein>
<evidence type="ECO:0000313" key="3">
    <source>
        <dbReference type="EMBL" id="CAA9408024.1"/>
    </source>
</evidence>
<dbReference type="AlphaFoldDB" id="A0A6J4P6Y5"/>
<dbReference type="PANTHER" id="PTHR35176">
    <property type="entry name" value="HEME OXYGENASE HI_0854-RELATED"/>
    <property type="match status" value="1"/>
</dbReference>
<dbReference type="NCBIfam" id="TIGR03666">
    <property type="entry name" value="Rv2061_F420"/>
    <property type="match status" value="1"/>
</dbReference>
<organism evidence="3">
    <name type="scientific">uncultured Rubrobacteraceae bacterium</name>
    <dbReference type="NCBI Taxonomy" id="349277"/>
    <lineage>
        <taxon>Bacteria</taxon>
        <taxon>Bacillati</taxon>
        <taxon>Actinomycetota</taxon>
        <taxon>Rubrobacteria</taxon>
        <taxon>Rubrobacterales</taxon>
        <taxon>Rubrobacteraceae</taxon>
        <taxon>environmental samples</taxon>
    </lineage>
</organism>
<proteinExistence type="predicted"/>
<dbReference type="SUPFAM" id="SSF50475">
    <property type="entry name" value="FMN-binding split barrel"/>
    <property type="match status" value="1"/>
</dbReference>
<dbReference type="InterPro" id="IPR019965">
    <property type="entry name" value="PPOX_F420-dep_Rv2061_put"/>
</dbReference>
<dbReference type="GO" id="GO:0005829">
    <property type="term" value="C:cytosol"/>
    <property type="evidence" value="ECO:0007669"/>
    <property type="project" value="TreeGrafter"/>
</dbReference>
<dbReference type="InterPro" id="IPR052019">
    <property type="entry name" value="F420H2_bilvrd_red/Heme_oxyg"/>
</dbReference>
<reference evidence="3" key="1">
    <citation type="submission" date="2020-02" db="EMBL/GenBank/DDBJ databases">
        <authorList>
            <person name="Meier V. D."/>
        </authorList>
    </citation>
    <scope>NUCLEOTIDE SEQUENCE</scope>
    <source>
        <strain evidence="3">AVDCRST_MAG01</strain>
    </source>
</reference>
<dbReference type="PANTHER" id="PTHR35176:SF11">
    <property type="entry name" value="PYRIDOXAMINE 5'-PHOSPHATE OXIDASE FAMILY PROTEIN"/>
    <property type="match status" value="1"/>
</dbReference>
<dbReference type="GO" id="GO:0016627">
    <property type="term" value="F:oxidoreductase activity, acting on the CH-CH group of donors"/>
    <property type="evidence" value="ECO:0007669"/>
    <property type="project" value="TreeGrafter"/>
</dbReference>